<dbReference type="OrthoDB" id="9989768at2759"/>
<sequence length="171" mass="19190">MVCLFYLSLVMLIGMNMAFIHNDIKFQKHHMNRLFRSNEEQRALRNIMGKLIDTETNTIYSIDGQKQHGSSSSNVAKSDASTSIGLSPRFIEDLACLEACYKCVEDYPFASRKKKAADNCGPMCDCADSCNRMPIEQIDKIYGQSASARGGKDCFLQTYTQSLKSEVPSFI</sequence>
<dbReference type="EMBL" id="CAJNOI010000460">
    <property type="protein sequence ID" value="CAF1284508.1"/>
    <property type="molecule type" value="Genomic_DNA"/>
</dbReference>
<dbReference type="EMBL" id="CAJNOE010000607">
    <property type="protein sequence ID" value="CAF1287641.1"/>
    <property type="molecule type" value="Genomic_DNA"/>
</dbReference>
<evidence type="ECO:0000313" key="6">
    <source>
        <dbReference type="EMBL" id="CAF1393847.1"/>
    </source>
</evidence>
<evidence type="ECO:0000313" key="8">
    <source>
        <dbReference type="EMBL" id="CAF1566248.1"/>
    </source>
</evidence>
<dbReference type="Proteomes" id="UP000663844">
    <property type="component" value="Unassembled WGS sequence"/>
</dbReference>
<dbReference type="EMBL" id="CAJNOI010000461">
    <property type="protein sequence ID" value="CAF1284731.1"/>
    <property type="molecule type" value="Genomic_DNA"/>
</dbReference>
<dbReference type="Proteomes" id="UP000663881">
    <property type="component" value="Unassembled WGS sequence"/>
</dbReference>
<organism evidence="3 13">
    <name type="scientific">Adineta steineri</name>
    <dbReference type="NCBI Taxonomy" id="433720"/>
    <lineage>
        <taxon>Eukaryota</taxon>
        <taxon>Metazoa</taxon>
        <taxon>Spiralia</taxon>
        <taxon>Gnathifera</taxon>
        <taxon>Rotifera</taxon>
        <taxon>Eurotatoria</taxon>
        <taxon>Bdelloidea</taxon>
        <taxon>Adinetida</taxon>
        <taxon>Adinetidae</taxon>
        <taxon>Adineta</taxon>
    </lineage>
</organism>
<evidence type="ECO:0000313" key="5">
    <source>
        <dbReference type="EMBL" id="CAF1386949.1"/>
    </source>
</evidence>
<keyword evidence="1" id="KW-0732">Signal</keyword>
<comment type="caution">
    <text evidence="3">The sequence shown here is derived from an EMBL/GenBank/DDBJ whole genome shotgun (WGS) entry which is preliminary data.</text>
</comment>
<proteinExistence type="predicted"/>
<feature type="signal peptide" evidence="1">
    <location>
        <begin position="1"/>
        <end position="18"/>
    </location>
</feature>
<accession>A0A815CAT4</accession>
<evidence type="ECO:0000313" key="4">
    <source>
        <dbReference type="EMBL" id="CAF1287641.1"/>
    </source>
</evidence>
<dbReference type="EMBL" id="CAJOBB010001065">
    <property type="protein sequence ID" value="CAF3802763.1"/>
    <property type="molecule type" value="Genomic_DNA"/>
</dbReference>
<dbReference type="Proteomes" id="UP000663832">
    <property type="component" value="Unassembled WGS sequence"/>
</dbReference>
<name>A0A815CAT4_9BILA</name>
<evidence type="ECO:0000313" key="9">
    <source>
        <dbReference type="EMBL" id="CAF3571097.1"/>
    </source>
</evidence>
<evidence type="ECO:0000256" key="1">
    <source>
        <dbReference type="SAM" id="SignalP"/>
    </source>
</evidence>
<dbReference type="EMBL" id="CAJNON010000861">
    <property type="protein sequence ID" value="CAF1393847.1"/>
    <property type="molecule type" value="Genomic_DNA"/>
</dbReference>
<evidence type="ECO:0000313" key="10">
    <source>
        <dbReference type="EMBL" id="CAF3802763.1"/>
    </source>
</evidence>
<evidence type="ECO:0000313" key="13">
    <source>
        <dbReference type="Proteomes" id="UP000663877"/>
    </source>
</evidence>
<evidence type="ECO:0000313" key="12">
    <source>
        <dbReference type="Proteomes" id="UP000663832"/>
    </source>
</evidence>
<reference evidence="3" key="1">
    <citation type="submission" date="2021-02" db="EMBL/GenBank/DDBJ databases">
        <authorList>
            <person name="Nowell W R."/>
        </authorList>
    </citation>
    <scope>NUCLEOTIDE SEQUENCE</scope>
</reference>
<dbReference type="EMBL" id="CAJOAZ010000193">
    <property type="protein sequence ID" value="CAF3571097.1"/>
    <property type="molecule type" value="Genomic_DNA"/>
</dbReference>
<dbReference type="Proteomes" id="UP000663860">
    <property type="component" value="Unassembled WGS sequence"/>
</dbReference>
<dbReference type="Proteomes" id="UP000663891">
    <property type="component" value="Unassembled WGS sequence"/>
</dbReference>
<dbReference type="AlphaFoldDB" id="A0A815CAT4"/>
<dbReference type="Proteomes" id="UP000663877">
    <property type="component" value="Unassembled WGS sequence"/>
</dbReference>
<gene>
    <name evidence="2" type="ORF">BJG266_LOCUS31390</name>
    <name evidence="3" type="ORF">BJG266_LOCUS31402</name>
    <name evidence="4" type="ORF">IZO911_LOCUS33329</name>
    <name evidence="5" type="ORF">JYZ213_LOCUS36986</name>
    <name evidence="10" type="ORF">KXQ929_LOCUS17140</name>
    <name evidence="11" type="ORF">OKA104_LOCUS20114</name>
    <name evidence="9" type="ORF">OXD698_LOCUS4912</name>
    <name evidence="7" type="ORF">QVE165_LOCUS45954</name>
    <name evidence="8" type="ORF">QVE165_LOCUS48371</name>
    <name evidence="6" type="ORF">VCS650_LOCUS36101</name>
</gene>
<feature type="chain" id="PRO_5036227069" evidence="1">
    <location>
        <begin position="19"/>
        <end position="171"/>
    </location>
</feature>
<protein>
    <submittedName>
        <fullName evidence="3">Uncharacterized protein</fullName>
    </submittedName>
</protein>
<keyword evidence="12" id="KW-1185">Reference proteome</keyword>
<dbReference type="Proteomes" id="UP000663868">
    <property type="component" value="Unassembled WGS sequence"/>
</dbReference>
<evidence type="ECO:0000313" key="11">
    <source>
        <dbReference type="EMBL" id="CAF3828099.1"/>
    </source>
</evidence>
<dbReference type="EMBL" id="CAJNOM010000812">
    <property type="protein sequence ID" value="CAF1566248.1"/>
    <property type="molecule type" value="Genomic_DNA"/>
</dbReference>
<dbReference type="EMBL" id="CAJNOM010000665">
    <property type="protein sequence ID" value="CAF1536417.1"/>
    <property type="molecule type" value="Genomic_DNA"/>
</dbReference>
<evidence type="ECO:0000313" key="7">
    <source>
        <dbReference type="EMBL" id="CAF1536417.1"/>
    </source>
</evidence>
<dbReference type="EMBL" id="CAJOAY010001326">
    <property type="protein sequence ID" value="CAF3828099.1"/>
    <property type="molecule type" value="Genomic_DNA"/>
</dbReference>
<evidence type="ECO:0000313" key="3">
    <source>
        <dbReference type="EMBL" id="CAF1284731.1"/>
    </source>
</evidence>
<evidence type="ECO:0000313" key="2">
    <source>
        <dbReference type="EMBL" id="CAF1284508.1"/>
    </source>
</evidence>
<dbReference type="EMBL" id="CAJNOG010000947">
    <property type="protein sequence ID" value="CAF1386949.1"/>
    <property type="molecule type" value="Genomic_DNA"/>
</dbReference>
<dbReference type="Proteomes" id="UP000663845">
    <property type="component" value="Unassembled WGS sequence"/>
</dbReference>